<reference evidence="2 3" key="1">
    <citation type="journal article" date="2021" name="J. Hered.">
        <title>A chromosome-level genome assembly of the parasitoid wasp, Cotesia glomerata (Hymenoptera: Braconidae).</title>
        <authorList>
            <person name="Pinto B.J."/>
            <person name="Weis J.J."/>
            <person name="Gamble T."/>
            <person name="Ode P.J."/>
            <person name="Paul R."/>
            <person name="Zaspel J.M."/>
        </authorList>
    </citation>
    <scope>NUCLEOTIDE SEQUENCE [LARGE SCALE GENOMIC DNA]</scope>
    <source>
        <strain evidence="2">CgM1</strain>
    </source>
</reference>
<evidence type="ECO:0000313" key="2">
    <source>
        <dbReference type="EMBL" id="KAH0546492.1"/>
    </source>
</evidence>
<keyword evidence="1" id="KW-1133">Transmembrane helix</keyword>
<dbReference type="EMBL" id="JAHXZJ010002237">
    <property type="protein sequence ID" value="KAH0546492.1"/>
    <property type="molecule type" value="Genomic_DNA"/>
</dbReference>
<protein>
    <submittedName>
        <fullName evidence="2">Uncharacterized protein</fullName>
    </submittedName>
</protein>
<evidence type="ECO:0000313" key="3">
    <source>
        <dbReference type="Proteomes" id="UP000826195"/>
    </source>
</evidence>
<dbReference type="InterPro" id="IPR050439">
    <property type="entry name" value="ADAMTS_ADAMTS-like"/>
</dbReference>
<keyword evidence="1" id="KW-0812">Transmembrane</keyword>
<proteinExistence type="predicted"/>
<keyword evidence="1" id="KW-0472">Membrane</keyword>
<dbReference type="GO" id="GO:0031012">
    <property type="term" value="C:extracellular matrix"/>
    <property type="evidence" value="ECO:0007669"/>
    <property type="project" value="TreeGrafter"/>
</dbReference>
<dbReference type="PANTHER" id="PTHR13723:SF313">
    <property type="entry name" value="PEPTIDASE M12B DOMAIN-CONTAINING PROTEIN"/>
    <property type="match status" value="1"/>
</dbReference>
<comment type="caution">
    <text evidence="2">The sequence shown here is derived from an EMBL/GenBank/DDBJ whole genome shotgun (WGS) entry which is preliminary data.</text>
</comment>
<dbReference type="Proteomes" id="UP000826195">
    <property type="component" value="Unassembled WGS sequence"/>
</dbReference>
<gene>
    <name evidence="2" type="ORF">KQX54_010435</name>
</gene>
<sequence length="198" mass="22417">MTVPEAVKINGLLEHSSHSIYNPLYLMFTIHPIILSILLQACEIPTDFRAEQCSAFDDIPYRGKLLKWYPYDDPTKPCSLICHGVSSRSSTLSTRDYDSSHQDDKNNKLTSEEEIIEDSFTELDTDDSIVVQLADKVQDGTRCHTDSFDICIGGTCLEFSKRVTQQQISSSYQTLSLMLTFIFTKLRRRPLVGGAAYF</sequence>
<feature type="transmembrane region" description="Helical" evidence="1">
    <location>
        <begin position="20"/>
        <end position="39"/>
    </location>
</feature>
<dbReference type="PANTHER" id="PTHR13723">
    <property type="entry name" value="ADAMTS A DISINTEGRIN AND METALLOPROTEASE WITH THROMBOSPONDIN MOTIFS PROTEASE"/>
    <property type="match status" value="1"/>
</dbReference>
<evidence type="ECO:0000256" key="1">
    <source>
        <dbReference type="SAM" id="Phobius"/>
    </source>
</evidence>
<name>A0AAV7HQS2_COTGL</name>
<accession>A0AAV7HQS2</accession>
<dbReference type="AlphaFoldDB" id="A0AAV7HQS2"/>
<keyword evidence="3" id="KW-1185">Reference proteome</keyword>
<organism evidence="2 3">
    <name type="scientific">Cotesia glomerata</name>
    <name type="common">Lepidopteran parasitic wasp</name>
    <name type="synonym">Apanteles glomeratus</name>
    <dbReference type="NCBI Taxonomy" id="32391"/>
    <lineage>
        <taxon>Eukaryota</taxon>
        <taxon>Metazoa</taxon>
        <taxon>Ecdysozoa</taxon>
        <taxon>Arthropoda</taxon>
        <taxon>Hexapoda</taxon>
        <taxon>Insecta</taxon>
        <taxon>Pterygota</taxon>
        <taxon>Neoptera</taxon>
        <taxon>Endopterygota</taxon>
        <taxon>Hymenoptera</taxon>
        <taxon>Apocrita</taxon>
        <taxon>Ichneumonoidea</taxon>
        <taxon>Braconidae</taxon>
        <taxon>Microgastrinae</taxon>
        <taxon>Cotesia</taxon>
    </lineage>
</organism>